<dbReference type="PANTHER" id="PTHR32071">
    <property type="entry name" value="TRANSCRIPTIONAL REGULATORY PROTEIN"/>
    <property type="match status" value="1"/>
</dbReference>
<dbReference type="Gene3D" id="1.10.8.60">
    <property type="match status" value="1"/>
</dbReference>
<dbReference type="GO" id="GO:0000160">
    <property type="term" value="P:phosphorelay signal transduction system"/>
    <property type="evidence" value="ECO:0007669"/>
    <property type="project" value="UniProtKB-KW"/>
</dbReference>
<dbReference type="RefSeq" id="WP_085011430.1">
    <property type="nucleotide sequence ID" value="NZ_NAAD01000020.1"/>
</dbReference>
<dbReference type="PANTHER" id="PTHR32071:SF57">
    <property type="entry name" value="C4-DICARBOXYLATE TRANSPORT TRANSCRIPTIONAL REGULATORY PROTEIN DCTD"/>
    <property type="match status" value="1"/>
</dbReference>
<dbReference type="PROSITE" id="PS00688">
    <property type="entry name" value="SIGMA54_INTERACT_3"/>
    <property type="match status" value="1"/>
</dbReference>
<dbReference type="Proteomes" id="UP000193136">
    <property type="component" value="Unassembled WGS sequence"/>
</dbReference>
<keyword evidence="2" id="KW-0547">Nucleotide-binding</keyword>
<dbReference type="SUPFAM" id="SSF52172">
    <property type="entry name" value="CheY-like"/>
    <property type="match status" value="1"/>
</dbReference>
<feature type="modified residue" description="4-aspartylphosphate" evidence="8">
    <location>
        <position position="56"/>
    </location>
</feature>
<dbReference type="GO" id="GO:0006355">
    <property type="term" value="P:regulation of DNA-templated transcription"/>
    <property type="evidence" value="ECO:0007669"/>
    <property type="project" value="InterPro"/>
</dbReference>
<dbReference type="Gene3D" id="3.40.50.300">
    <property type="entry name" value="P-loop containing nucleotide triphosphate hydrolases"/>
    <property type="match status" value="1"/>
</dbReference>
<evidence type="ECO:0000256" key="8">
    <source>
        <dbReference type="PROSITE-ProRule" id="PRU00169"/>
    </source>
</evidence>
<dbReference type="OrthoDB" id="9814761at2"/>
<dbReference type="InterPro" id="IPR009057">
    <property type="entry name" value="Homeodomain-like_sf"/>
</dbReference>
<keyword evidence="6 11" id="KW-0238">DNA-binding</keyword>
<protein>
    <submittedName>
        <fullName evidence="11">DNA-binding response regulator</fullName>
    </submittedName>
</protein>
<evidence type="ECO:0000256" key="7">
    <source>
        <dbReference type="ARBA" id="ARBA00023163"/>
    </source>
</evidence>
<dbReference type="InterPro" id="IPR003593">
    <property type="entry name" value="AAA+_ATPase"/>
</dbReference>
<name>A0A1X0XX01_9BACT</name>
<dbReference type="STRING" id="1969733.B5V00_13950"/>
<dbReference type="GO" id="GO:0043565">
    <property type="term" value="F:sequence-specific DNA binding"/>
    <property type="evidence" value="ECO:0007669"/>
    <property type="project" value="InterPro"/>
</dbReference>
<dbReference type="FunFam" id="3.40.50.2300:FF:000018">
    <property type="entry name" value="DNA-binding transcriptional regulator NtrC"/>
    <property type="match status" value="1"/>
</dbReference>
<dbReference type="Pfam" id="PF25601">
    <property type="entry name" value="AAA_lid_14"/>
    <property type="match status" value="1"/>
</dbReference>
<dbReference type="GO" id="GO:0005524">
    <property type="term" value="F:ATP binding"/>
    <property type="evidence" value="ECO:0007669"/>
    <property type="project" value="UniProtKB-KW"/>
</dbReference>
<dbReference type="InterPro" id="IPR001789">
    <property type="entry name" value="Sig_transdc_resp-reg_receiver"/>
</dbReference>
<comment type="caution">
    <text evidence="11">The sequence shown here is derived from an EMBL/GenBank/DDBJ whole genome shotgun (WGS) entry which is preliminary data.</text>
</comment>
<evidence type="ECO:0000313" key="11">
    <source>
        <dbReference type="EMBL" id="ORJ57431.1"/>
    </source>
</evidence>
<dbReference type="AlphaFoldDB" id="A0A1X0XX01"/>
<keyword evidence="7" id="KW-0804">Transcription</keyword>
<dbReference type="PROSITE" id="PS00676">
    <property type="entry name" value="SIGMA54_INTERACT_2"/>
    <property type="match status" value="1"/>
</dbReference>
<dbReference type="Gene3D" id="1.10.10.60">
    <property type="entry name" value="Homeodomain-like"/>
    <property type="match status" value="1"/>
</dbReference>
<evidence type="ECO:0000259" key="10">
    <source>
        <dbReference type="PROSITE" id="PS50110"/>
    </source>
</evidence>
<evidence type="ECO:0000256" key="2">
    <source>
        <dbReference type="ARBA" id="ARBA00022741"/>
    </source>
</evidence>
<keyword evidence="1 8" id="KW-0597">Phosphoprotein</keyword>
<evidence type="ECO:0000256" key="5">
    <source>
        <dbReference type="ARBA" id="ARBA00023015"/>
    </source>
</evidence>
<dbReference type="Pfam" id="PF02954">
    <property type="entry name" value="HTH_8"/>
    <property type="match status" value="1"/>
</dbReference>
<evidence type="ECO:0000259" key="9">
    <source>
        <dbReference type="PROSITE" id="PS50045"/>
    </source>
</evidence>
<dbReference type="InterPro" id="IPR058031">
    <property type="entry name" value="AAA_lid_NorR"/>
</dbReference>
<dbReference type="FunFam" id="3.40.50.300:FF:000006">
    <property type="entry name" value="DNA-binding transcriptional regulator NtrC"/>
    <property type="match status" value="1"/>
</dbReference>
<dbReference type="SMART" id="SM00382">
    <property type="entry name" value="AAA"/>
    <property type="match status" value="1"/>
</dbReference>
<dbReference type="SUPFAM" id="SSF46689">
    <property type="entry name" value="Homeodomain-like"/>
    <property type="match status" value="1"/>
</dbReference>
<evidence type="ECO:0000256" key="6">
    <source>
        <dbReference type="ARBA" id="ARBA00023125"/>
    </source>
</evidence>
<keyword evidence="5" id="KW-0805">Transcription regulation</keyword>
<dbReference type="EMBL" id="NAAD01000020">
    <property type="protein sequence ID" value="ORJ57431.1"/>
    <property type="molecule type" value="Genomic_DNA"/>
</dbReference>
<dbReference type="PROSITE" id="PS50045">
    <property type="entry name" value="SIGMA54_INTERACT_4"/>
    <property type="match status" value="1"/>
</dbReference>
<keyword evidence="4" id="KW-0902">Two-component regulatory system</keyword>
<evidence type="ECO:0000313" key="12">
    <source>
        <dbReference type="Proteomes" id="UP000193136"/>
    </source>
</evidence>
<feature type="domain" description="Response regulatory" evidence="10">
    <location>
        <begin position="7"/>
        <end position="121"/>
    </location>
</feature>
<feature type="domain" description="Sigma-54 factor interaction" evidence="9">
    <location>
        <begin position="147"/>
        <end position="376"/>
    </location>
</feature>
<dbReference type="Pfam" id="PF00158">
    <property type="entry name" value="Sigma54_activat"/>
    <property type="match status" value="1"/>
</dbReference>
<dbReference type="CDD" id="cd17549">
    <property type="entry name" value="REC_DctD-like"/>
    <property type="match status" value="1"/>
</dbReference>
<keyword evidence="3" id="KW-0067">ATP-binding</keyword>
<dbReference type="InterPro" id="IPR025662">
    <property type="entry name" value="Sigma_54_int_dom_ATP-bd_1"/>
</dbReference>
<dbReference type="InterPro" id="IPR027417">
    <property type="entry name" value="P-loop_NTPase"/>
</dbReference>
<dbReference type="SUPFAM" id="SSF52540">
    <property type="entry name" value="P-loop containing nucleoside triphosphate hydrolases"/>
    <property type="match status" value="1"/>
</dbReference>
<gene>
    <name evidence="11" type="ORF">B5V00_13950</name>
</gene>
<dbReference type="InterPro" id="IPR011006">
    <property type="entry name" value="CheY-like_superfamily"/>
</dbReference>
<evidence type="ECO:0000256" key="3">
    <source>
        <dbReference type="ARBA" id="ARBA00022840"/>
    </source>
</evidence>
<dbReference type="InterPro" id="IPR002078">
    <property type="entry name" value="Sigma_54_int"/>
</dbReference>
<organism evidence="11 12">
    <name type="scientific">Geothermobacter hydrogeniphilus</name>
    <dbReference type="NCBI Taxonomy" id="1969733"/>
    <lineage>
        <taxon>Bacteria</taxon>
        <taxon>Pseudomonadati</taxon>
        <taxon>Thermodesulfobacteriota</taxon>
        <taxon>Desulfuromonadia</taxon>
        <taxon>Desulfuromonadales</taxon>
        <taxon>Geothermobacteraceae</taxon>
        <taxon>Geothermobacter</taxon>
    </lineage>
</organism>
<reference evidence="11 12" key="1">
    <citation type="submission" date="2017-03" db="EMBL/GenBank/DDBJ databases">
        <title>Genome sequence of Geothermobacter sp. EPR-M, Deep-Sea Iron Reducer.</title>
        <authorList>
            <person name="Tully B."/>
            <person name="Savalia P."/>
            <person name="Abuyen K."/>
            <person name="Baughan C."/>
            <person name="Romero E."/>
            <person name="Ronkowski C."/>
            <person name="Torres B."/>
            <person name="Tremblay J."/>
            <person name="Trujillo A."/>
            <person name="Tyler M."/>
            <person name="Perez-Rodriguez I."/>
            <person name="Amend J."/>
        </authorList>
    </citation>
    <scope>NUCLEOTIDE SEQUENCE [LARGE SCALE GENOMIC DNA]</scope>
    <source>
        <strain evidence="11 12">EPR-M</strain>
    </source>
</reference>
<keyword evidence="12" id="KW-1185">Reference proteome</keyword>
<dbReference type="InterPro" id="IPR025944">
    <property type="entry name" value="Sigma_54_int_dom_CS"/>
</dbReference>
<dbReference type="Pfam" id="PF00072">
    <property type="entry name" value="Response_reg"/>
    <property type="match status" value="1"/>
</dbReference>
<dbReference type="SMART" id="SM00448">
    <property type="entry name" value="REC"/>
    <property type="match status" value="1"/>
</dbReference>
<evidence type="ECO:0000256" key="4">
    <source>
        <dbReference type="ARBA" id="ARBA00023012"/>
    </source>
</evidence>
<sequence length="462" mass="51912">MTKNNCRVYLVDDDAEMRASTTQWLELAGHEVRVFVDAPSALAEIDADLDGVVVTDVRMPKMDGMSFLARLTALDADLPVILVTAHGDVQMAVEAMRRGAYDFIEKPFEPERLLDILQRAGEKRRLVLENRELRRRLDGPGNLEQRLIGNCPGIRRLREEILDIAATDAPVLIQGETGTGKEVVARCLHEYSTRKQGRYVAVNCGAVPESMYESELFGYEKGAFTGADKRRIGRFEYAHGGTLFLDEIGTMPLPLQVKVLRALQEREVVRIGGNEPQAVDLRLISATNADLQAECAAGRFRRDLYYRINVVELRVPPLRERGGDILLLFDYFCARAAETYRRPAPPLQPAAAGRLMAHDWPGNVRELKNIAERYVLSSLSGEQRLAAVLGGARQVASETPRAGLQELLRQYERQLLEQSLARHRGDIQAVLDELGLPRRTLNEKMSRHQLDRRNFLMDGESS</sequence>
<dbReference type="PROSITE" id="PS50110">
    <property type="entry name" value="RESPONSE_REGULATORY"/>
    <property type="match status" value="1"/>
</dbReference>
<dbReference type="PROSITE" id="PS00675">
    <property type="entry name" value="SIGMA54_INTERACT_1"/>
    <property type="match status" value="1"/>
</dbReference>
<evidence type="ECO:0000256" key="1">
    <source>
        <dbReference type="ARBA" id="ARBA00022553"/>
    </source>
</evidence>
<dbReference type="InterPro" id="IPR002197">
    <property type="entry name" value="HTH_Fis"/>
</dbReference>
<dbReference type="CDD" id="cd00009">
    <property type="entry name" value="AAA"/>
    <property type="match status" value="1"/>
</dbReference>
<dbReference type="Gene3D" id="3.40.50.2300">
    <property type="match status" value="1"/>
</dbReference>
<accession>A0A1X0XX01</accession>
<proteinExistence type="predicted"/>
<dbReference type="InterPro" id="IPR025943">
    <property type="entry name" value="Sigma_54_int_dom_ATP-bd_2"/>
</dbReference>